<dbReference type="Proteomes" id="UP000789759">
    <property type="component" value="Unassembled WGS sequence"/>
</dbReference>
<evidence type="ECO:0000313" key="1">
    <source>
        <dbReference type="EMBL" id="CAG8541349.1"/>
    </source>
</evidence>
<organism evidence="1 2">
    <name type="scientific">Cetraspora pellucida</name>
    <dbReference type="NCBI Taxonomy" id="1433469"/>
    <lineage>
        <taxon>Eukaryota</taxon>
        <taxon>Fungi</taxon>
        <taxon>Fungi incertae sedis</taxon>
        <taxon>Mucoromycota</taxon>
        <taxon>Glomeromycotina</taxon>
        <taxon>Glomeromycetes</taxon>
        <taxon>Diversisporales</taxon>
        <taxon>Gigasporaceae</taxon>
        <taxon>Cetraspora</taxon>
    </lineage>
</organism>
<comment type="caution">
    <text evidence="1">The sequence shown here is derived from an EMBL/GenBank/DDBJ whole genome shotgun (WGS) entry which is preliminary data.</text>
</comment>
<name>A0A9N9FJM1_9GLOM</name>
<protein>
    <submittedName>
        <fullName evidence="1">12536_t:CDS:1</fullName>
    </submittedName>
</protein>
<gene>
    <name evidence="1" type="ORF">CPELLU_LOCUS4315</name>
</gene>
<proteinExistence type="predicted"/>
<dbReference type="AlphaFoldDB" id="A0A9N9FJM1"/>
<accession>A0A9N9FJM1</accession>
<dbReference type="EMBL" id="CAJVQA010002239">
    <property type="protein sequence ID" value="CAG8541349.1"/>
    <property type="molecule type" value="Genomic_DNA"/>
</dbReference>
<keyword evidence="2" id="KW-1185">Reference proteome</keyword>
<evidence type="ECO:0000313" key="2">
    <source>
        <dbReference type="Proteomes" id="UP000789759"/>
    </source>
</evidence>
<reference evidence="1" key="1">
    <citation type="submission" date="2021-06" db="EMBL/GenBank/DDBJ databases">
        <authorList>
            <person name="Kallberg Y."/>
            <person name="Tangrot J."/>
            <person name="Rosling A."/>
        </authorList>
    </citation>
    <scope>NUCLEOTIDE SEQUENCE</scope>
    <source>
        <strain evidence="1">FL966</strain>
    </source>
</reference>
<sequence length="49" mass="6055">MSRFFRWRPIRKKYEALTITTQFRCERVDCQVLDLKYEIVEGKEEEQKG</sequence>